<name>A0A6A6HFQ6_VIRVR</name>
<evidence type="ECO:0000313" key="3">
    <source>
        <dbReference type="EMBL" id="KAF2236781.1"/>
    </source>
</evidence>
<dbReference type="AlphaFoldDB" id="A0A6A6HFQ6"/>
<dbReference type="InterPro" id="IPR053269">
    <property type="entry name" value="Asp-Met_ligase"/>
</dbReference>
<dbReference type="PANTHER" id="PTHR37018">
    <property type="entry name" value="CULTURE SPECIFIC PROTEIN, PUTATIVE (AFU_ORTHOLOGUE AFUA_2G00130)-RELATED"/>
    <property type="match status" value="1"/>
</dbReference>
<evidence type="ECO:0000259" key="2">
    <source>
        <dbReference type="PROSITE" id="PS50975"/>
    </source>
</evidence>
<organism evidence="3 4">
    <name type="scientific">Viridothelium virens</name>
    <name type="common">Speckled blister lichen</name>
    <name type="synonym">Trypethelium virens</name>
    <dbReference type="NCBI Taxonomy" id="1048519"/>
    <lineage>
        <taxon>Eukaryota</taxon>
        <taxon>Fungi</taxon>
        <taxon>Dikarya</taxon>
        <taxon>Ascomycota</taxon>
        <taxon>Pezizomycotina</taxon>
        <taxon>Dothideomycetes</taxon>
        <taxon>Dothideomycetes incertae sedis</taxon>
        <taxon>Trypetheliales</taxon>
        <taxon>Trypetheliaceae</taxon>
        <taxon>Viridothelium</taxon>
    </lineage>
</organism>
<proteinExistence type="predicted"/>
<dbReference type="GO" id="GO:0005524">
    <property type="term" value="F:ATP binding"/>
    <property type="evidence" value="ECO:0007669"/>
    <property type="project" value="UniProtKB-UniRule"/>
</dbReference>
<keyword evidence="1" id="KW-0067">ATP-binding</keyword>
<dbReference type="InterPro" id="IPR011761">
    <property type="entry name" value="ATP-grasp"/>
</dbReference>
<dbReference type="OrthoDB" id="5946236at2759"/>
<dbReference type="GO" id="GO:0046872">
    <property type="term" value="F:metal ion binding"/>
    <property type="evidence" value="ECO:0007669"/>
    <property type="project" value="InterPro"/>
</dbReference>
<dbReference type="PROSITE" id="PS50975">
    <property type="entry name" value="ATP_GRASP"/>
    <property type="match status" value="1"/>
</dbReference>
<keyword evidence="4" id="KW-1185">Reference proteome</keyword>
<keyword evidence="1" id="KW-0547">Nucleotide-binding</keyword>
<evidence type="ECO:0000313" key="4">
    <source>
        <dbReference type="Proteomes" id="UP000800092"/>
    </source>
</evidence>
<gene>
    <name evidence="3" type="ORF">EV356DRAFT_522160</name>
</gene>
<accession>A0A6A6HFQ6</accession>
<dbReference type="Proteomes" id="UP000800092">
    <property type="component" value="Unassembled WGS sequence"/>
</dbReference>
<feature type="domain" description="ATP-grasp" evidence="2">
    <location>
        <begin position="179"/>
        <end position="441"/>
    </location>
</feature>
<dbReference type="SUPFAM" id="SSF56059">
    <property type="entry name" value="Glutathione synthetase ATP-binding domain-like"/>
    <property type="match status" value="1"/>
</dbReference>
<dbReference type="Gene3D" id="3.30.470.20">
    <property type="entry name" value="ATP-grasp fold, B domain"/>
    <property type="match status" value="1"/>
</dbReference>
<protein>
    <recommendedName>
        <fullName evidence="2">ATP-grasp domain-containing protein</fullName>
    </recommendedName>
</protein>
<evidence type="ECO:0000256" key="1">
    <source>
        <dbReference type="PROSITE-ProRule" id="PRU00409"/>
    </source>
</evidence>
<dbReference type="EMBL" id="ML991783">
    <property type="protein sequence ID" value="KAF2236781.1"/>
    <property type="molecule type" value="Genomic_DNA"/>
</dbReference>
<reference evidence="3" key="1">
    <citation type="journal article" date="2020" name="Stud. Mycol.">
        <title>101 Dothideomycetes genomes: a test case for predicting lifestyles and emergence of pathogens.</title>
        <authorList>
            <person name="Haridas S."/>
            <person name="Albert R."/>
            <person name="Binder M."/>
            <person name="Bloem J."/>
            <person name="Labutti K."/>
            <person name="Salamov A."/>
            <person name="Andreopoulos B."/>
            <person name="Baker S."/>
            <person name="Barry K."/>
            <person name="Bills G."/>
            <person name="Bluhm B."/>
            <person name="Cannon C."/>
            <person name="Castanera R."/>
            <person name="Culley D."/>
            <person name="Daum C."/>
            <person name="Ezra D."/>
            <person name="Gonzalez J."/>
            <person name="Henrissat B."/>
            <person name="Kuo A."/>
            <person name="Liang C."/>
            <person name="Lipzen A."/>
            <person name="Lutzoni F."/>
            <person name="Magnuson J."/>
            <person name="Mondo S."/>
            <person name="Nolan M."/>
            <person name="Ohm R."/>
            <person name="Pangilinan J."/>
            <person name="Park H.-J."/>
            <person name="Ramirez L."/>
            <person name="Alfaro M."/>
            <person name="Sun H."/>
            <person name="Tritt A."/>
            <person name="Yoshinaga Y."/>
            <person name="Zwiers L.-H."/>
            <person name="Turgeon B."/>
            <person name="Goodwin S."/>
            <person name="Spatafora J."/>
            <person name="Crous P."/>
            <person name="Grigoriev I."/>
        </authorList>
    </citation>
    <scope>NUCLEOTIDE SEQUENCE</scope>
    <source>
        <strain evidence="3">Tuck. ex Michener</strain>
    </source>
</reference>
<dbReference type="PANTHER" id="PTHR37018:SF1">
    <property type="entry name" value="CULTURE SPECIFIC PROTEIN, PUTATIVE (AFU_ORTHOLOGUE AFUA_2G00130)-RELATED"/>
    <property type="match status" value="1"/>
</dbReference>
<sequence>MAISPTITLDTTLTELYKRASTKNADRRIGQILTGANSGLSITPNFPRNTKYVYQDSPFNSVPKSELNDDNTELQRSLAMKYLSLVPQRDAFISGDTAIVMFHVDDSEEQIAHDKSEAEKSIESLDPQQKPRFVFCPGPRKIPFEEVGVDALAYKLVLDGLDQYPLIVPLDKHWIINSKGVLANSGLPTPKAEVIETSGHSQEADLCCADCQSGNTIFIPPSCNGVRGKWLNEQSDRIISAIRQRPIPFVLKNQQTFGGAGTYMVKNEEDREKVIKDFSSDLNHKMLSQITAENHHLKPGAVILSDLVSDPIGDYGLTFFVTDRGDAIFLAVSEQMIDENSAWVGSTINYSRQDALEKRFAPIMNQIAQWLHSYDYYGPAGADILETAGKPRNGELNSSNPELHIVDLNVRTSGSMCLPLMKGHFQRRGLRSASSFSIVVKESRESFIKRWQKEFESGRMCILSWYEDPKGVESIGDVVVGAEDEKTLQQEIERVRKTTDEVTF</sequence>